<evidence type="ECO:0000256" key="1">
    <source>
        <dbReference type="SAM" id="MobiDB-lite"/>
    </source>
</evidence>
<feature type="region of interest" description="Disordered" evidence="1">
    <location>
        <begin position="32"/>
        <end position="178"/>
    </location>
</feature>
<accession>A0AAD5S1M4</accession>
<sequence>MPGPRGLHANSVLKPFGRVSLEDHQENLTNAYRWGYPTGPLSLSPMEDEDDAIDFRPTTVRANQKPPLLPQQYRAPSTASRSSSETSFSSSNRRPQTTKQSRGRAPSPALWDVAAPNPRPPSSLHDSEIQDAAAKGWESIPGTVDDCGNQELPFQTSLPGGRHPATRPSRAASPLSEDVENHGTYLDDMEDLTKGAPILRATITKKEERLEVTNISPQQQQQPEVKAAASAAEQDAPGLDFSQNGSVITLKLEQNVTTLKLESETHHEVNDPHQTPTKTMATQTVRAVSLSPVDTSPLSSVSSQSQDPNAFGGSWHNFSILWCLFTYAVVGVAEQANPKGQWTESAGVASGKGGGGEKLLGRGGDVRKADGEGLVLPPLATEDNGRNSVSSDDTEVEALAKMVKAEEGVLELDLRGSSVGTGTPEIRAVETKAPEQPTTGPPRRLPLEDSDADYPLSNDEWSSMSSPHVPQSVTRSITSLSTSRSQRSYITTPHARDFGRPPRQVLAGTGDLPPTPADLIAYFAHFYESVSLSLAPEVIDLGGSQIVTNIVALHLLGNKYLGETLLSSSSGVGGGSLGSLRDAERREKDVNFRFDKRVALRTVMGDSGLWTELGMLSRQMGTGGRRPACECPWEVGLCNNTVGHGVLVLLLLPGSGEVERVFSEVCGRVMDSGIIPKRNSSCGANDVETFLIPGNMVATTG</sequence>
<gene>
    <name evidence="2" type="ORF">HK097_005266</name>
</gene>
<dbReference type="AlphaFoldDB" id="A0AAD5S1M4"/>
<feature type="region of interest" description="Disordered" evidence="1">
    <location>
        <begin position="414"/>
        <end position="501"/>
    </location>
</feature>
<feature type="compositionally biased region" description="Low complexity" evidence="1">
    <location>
        <begin position="472"/>
        <end position="488"/>
    </location>
</feature>
<evidence type="ECO:0000313" key="3">
    <source>
        <dbReference type="Proteomes" id="UP001212841"/>
    </source>
</evidence>
<dbReference type="EMBL" id="JADGJD010002470">
    <property type="protein sequence ID" value="KAJ3032412.1"/>
    <property type="molecule type" value="Genomic_DNA"/>
</dbReference>
<feature type="region of interest" description="Disordered" evidence="1">
    <location>
        <begin position="338"/>
        <end position="394"/>
    </location>
</feature>
<feature type="compositionally biased region" description="Polar residues" evidence="1">
    <location>
        <begin position="213"/>
        <end position="223"/>
    </location>
</feature>
<feature type="compositionally biased region" description="Polar residues" evidence="1">
    <location>
        <begin position="459"/>
        <end position="471"/>
    </location>
</feature>
<organism evidence="2 3">
    <name type="scientific">Rhizophlyctis rosea</name>
    <dbReference type="NCBI Taxonomy" id="64517"/>
    <lineage>
        <taxon>Eukaryota</taxon>
        <taxon>Fungi</taxon>
        <taxon>Fungi incertae sedis</taxon>
        <taxon>Chytridiomycota</taxon>
        <taxon>Chytridiomycota incertae sedis</taxon>
        <taxon>Chytridiomycetes</taxon>
        <taxon>Rhizophlyctidales</taxon>
        <taxon>Rhizophlyctidaceae</taxon>
        <taxon>Rhizophlyctis</taxon>
    </lineage>
</organism>
<protein>
    <submittedName>
        <fullName evidence="2">Uncharacterized protein</fullName>
    </submittedName>
</protein>
<feature type="compositionally biased region" description="Low complexity" evidence="1">
    <location>
        <begin position="74"/>
        <end position="95"/>
    </location>
</feature>
<evidence type="ECO:0000313" key="2">
    <source>
        <dbReference type="EMBL" id="KAJ3032412.1"/>
    </source>
</evidence>
<comment type="caution">
    <text evidence="2">The sequence shown here is derived from an EMBL/GenBank/DDBJ whole genome shotgun (WGS) entry which is preliminary data.</text>
</comment>
<dbReference type="Proteomes" id="UP001212841">
    <property type="component" value="Unassembled WGS sequence"/>
</dbReference>
<proteinExistence type="predicted"/>
<keyword evidence="3" id="KW-1185">Reference proteome</keyword>
<feature type="non-terminal residue" evidence="2">
    <location>
        <position position="701"/>
    </location>
</feature>
<name>A0AAD5S1M4_9FUNG</name>
<feature type="region of interest" description="Disordered" evidence="1">
    <location>
        <begin position="210"/>
        <end position="229"/>
    </location>
</feature>
<reference evidence="2" key="1">
    <citation type="submission" date="2020-05" db="EMBL/GenBank/DDBJ databases">
        <title>Phylogenomic resolution of chytrid fungi.</title>
        <authorList>
            <person name="Stajich J.E."/>
            <person name="Amses K."/>
            <person name="Simmons R."/>
            <person name="Seto K."/>
            <person name="Myers J."/>
            <person name="Bonds A."/>
            <person name="Quandt C.A."/>
            <person name="Barry K."/>
            <person name="Liu P."/>
            <person name="Grigoriev I."/>
            <person name="Longcore J.E."/>
            <person name="James T.Y."/>
        </authorList>
    </citation>
    <scope>NUCLEOTIDE SEQUENCE</scope>
    <source>
        <strain evidence="2">JEL0318</strain>
    </source>
</reference>
<feature type="compositionally biased region" description="Gly residues" evidence="1">
    <location>
        <begin position="350"/>
        <end position="363"/>
    </location>
</feature>